<name>A0A8H3ZPX6_9PEZI</name>
<reference evidence="2 3" key="1">
    <citation type="submission" date="2019-12" db="EMBL/GenBank/DDBJ databases">
        <title>A genome sequence resource for the geographically widespread anthracnose pathogen Colletotrichum asianum.</title>
        <authorList>
            <person name="Meng Y."/>
        </authorList>
    </citation>
    <scope>NUCLEOTIDE SEQUENCE [LARGE SCALE GENOMIC DNA]</scope>
    <source>
        <strain evidence="2 3">ICMP 18580</strain>
    </source>
</reference>
<keyword evidence="1" id="KW-0472">Membrane</keyword>
<dbReference type="OrthoDB" id="4844107at2759"/>
<evidence type="ECO:0000313" key="2">
    <source>
        <dbReference type="EMBL" id="KAF0327398.1"/>
    </source>
</evidence>
<organism evidence="2 3">
    <name type="scientific">Colletotrichum asianum</name>
    <dbReference type="NCBI Taxonomy" id="702518"/>
    <lineage>
        <taxon>Eukaryota</taxon>
        <taxon>Fungi</taxon>
        <taxon>Dikarya</taxon>
        <taxon>Ascomycota</taxon>
        <taxon>Pezizomycotina</taxon>
        <taxon>Sordariomycetes</taxon>
        <taxon>Hypocreomycetidae</taxon>
        <taxon>Glomerellales</taxon>
        <taxon>Glomerellaceae</taxon>
        <taxon>Colletotrichum</taxon>
        <taxon>Colletotrichum gloeosporioides species complex</taxon>
    </lineage>
</organism>
<feature type="transmembrane region" description="Helical" evidence="1">
    <location>
        <begin position="139"/>
        <end position="161"/>
    </location>
</feature>
<feature type="transmembrane region" description="Helical" evidence="1">
    <location>
        <begin position="12"/>
        <end position="34"/>
    </location>
</feature>
<dbReference type="EMBL" id="WOWK01000023">
    <property type="protein sequence ID" value="KAF0327398.1"/>
    <property type="molecule type" value="Genomic_DNA"/>
</dbReference>
<dbReference type="Proteomes" id="UP000434172">
    <property type="component" value="Unassembled WGS sequence"/>
</dbReference>
<sequence length="295" mass="32988">MGGTLSPEQIMYIVRIVVVVLALIPIVVLFAKLVRKPGYRHDTTRRWVDYTKIGFGLWILSHLLSIAVWACLASAAYHRFFGLRYSVGVAVNVLAYIQYLVEVLLNLSIFLAVFYMAHALTQLRTEGEEVSSAYRKGRGFALGGSILVVLLSFVSFCLYLDDRFGRYYKEYEYLVASCLMLASYGILIIMAIGSVVYAAKSRNKALGSGLEQAAKIVVTVASLFLVRECWGLVNVFFGGSYYYGYYIVLYVLDIILTTYLPLVILVLLYSVATKESYAMSKMQCQSKAIDSDKGV</sequence>
<proteinExistence type="predicted"/>
<keyword evidence="1" id="KW-0812">Transmembrane</keyword>
<feature type="transmembrane region" description="Helical" evidence="1">
    <location>
        <begin position="243"/>
        <end position="272"/>
    </location>
</feature>
<keyword evidence="3" id="KW-1185">Reference proteome</keyword>
<keyword evidence="1" id="KW-1133">Transmembrane helix</keyword>
<feature type="transmembrane region" description="Helical" evidence="1">
    <location>
        <begin position="216"/>
        <end position="237"/>
    </location>
</feature>
<dbReference type="AlphaFoldDB" id="A0A8H3ZPX6"/>
<feature type="transmembrane region" description="Helical" evidence="1">
    <location>
        <begin position="55"/>
        <end position="77"/>
    </location>
</feature>
<evidence type="ECO:0000256" key="1">
    <source>
        <dbReference type="SAM" id="Phobius"/>
    </source>
</evidence>
<feature type="transmembrane region" description="Helical" evidence="1">
    <location>
        <begin position="173"/>
        <end position="196"/>
    </location>
</feature>
<protein>
    <submittedName>
        <fullName evidence="2">Uncharacterized protein</fullName>
    </submittedName>
</protein>
<evidence type="ECO:0000313" key="3">
    <source>
        <dbReference type="Proteomes" id="UP000434172"/>
    </source>
</evidence>
<gene>
    <name evidence="2" type="ORF">GQ607_005259</name>
</gene>
<comment type="caution">
    <text evidence="2">The sequence shown here is derived from an EMBL/GenBank/DDBJ whole genome shotgun (WGS) entry which is preliminary data.</text>
</comment>
<feature type="transmembrane region" description="Helical" evidence="1">
    <location>
        <begin position="97"/>
        <end position="118"/>
    </location>
</feature>
<accession>A0A8H3ZPX6</accession>